<keyword evidence="3" id="KW-1185">Reference proteome</keyword>
<dbReference type="InterPro" id="IPR007332">
    <property type="entry name" value="DUF411"/>
</dbReference>
<dbReference type="Proteomes" id="UP000596074">
    <property type="component" value="Chromosome"/>
</dbReference>
<organism evidence="2 3">
    <name type="scientific">Venatoribacter cucullus</name>
    <dbReference type="NCBI Taxonomy" id="2661630"/>
    <lineage>
        <taxon>Bacteria</taxon>
        <taxon>Pseudomonadati</taxon>
        <taxon>Pseudomonadota</taxon>
        <taxon>Gammaproteobacteria</taxon>
        <taxon>Oceanospirillales</taxon>
        <taxon>Oceanospirillaceae</taxon>
        <taxon>Venatoribacter</taxon>
    </lineage>
</organism>
<name>A0A9X7YP93_9GAMM</name>
<dbReference type="Pfam" id="PF04214">
    <property type="entry name" value="DUF411"/>
    <property type="match status" value="1"/>
</dbReference>
<dbReference type="PROSITE" id="PS51257">
    <property type="entry name" value="PROKAR_LIPOPROTEIN"/>
    <property type="match status" value="1"/>
</dbReference>
<accession>A0A9X7YP93</accession>
<evidence type="ECO:0000313" key="2">
    <source>
        <dbReference type="EMBL" id="QQD23787.1"/>
    </source>
</evidence>
<dbReference type="KEGG" id="vcw:GJQ55_04520"/>
<feature type="chain" id="PRO_5040917401" evidence="1">
    <location>
        <begin position="22"/>
        <end position="183"/>
    </location>
</feature>
<dbReference type="InterPro" id="IPR036249">
    <property type="entry name" value="Thioredoxin-like_sf"/>
</dbReference>
<dbReference type="AlphaFoldDB" id="A0A9X7YP93"/>
<protein>
    <submittedName>
        <fullName evidence="2">DUF411 domain-containing protein</fullName>
    </submittedName>
</protein>
<proteinExistence type="predicted"/>
<dbReference type="EMBL" id="CP046056">
    <property type="protein sequence ID" value="QQD23787.1"/>
    <property type="molecule type" value="Genomic_DNA"/>
</dbReference>
<dbReference type="SUPFAM" id="SSF52833">
    <property type="entry name" value="Thioredoxin-like"/>
    <property type="match status" value="1"/>
</dbReference>
<reference evidence="2 3" key="1">
    <citation type="submission" date="2019-11" db="EMBL/GenBank/DDBJ databases">
        <title>Venatorbacter sp. nov. a predator of Campylobacter and other Gram-negative bacteria.</title>
        <authorList>
            <person name="Saeedi A."/>
            <person name="Cummings N.J."/>
            <person name="Connerton I.F."/>
            <person name="Connerton P.L."/>
        </authorList>
    </citation>
    <scope>NUCLEOTIDE SEQUENCE [LARGE SCALE GENOMIC DNA]</scope>
    <source>
        <strain evidence="2">XL5</strain>
    </source>
</reference>
<evidence type="ECO:0000256" key="1">
    <source>
        <dbReference type="SAM" id="SignalP"/>
    </source>
</evidence>
<dbReference type="RefSeq" id="WP_228346327.1">
    <property type="nucleotide sequence ID" value="NZ_CP046056.1"/>
</dbReference>
<gene>
    <name evidence="2" type="ORF">GJQ55_04520</name>
</gene>
<evidence type="ECO:0000313" key="3">
    <source>
        <dbReference type="Proteomes" id="UP000596074"/>
    </source>
</evidence>
<keyword evidence="1" id="KW-0732">Signal</keyword>
<sequence length="183" mass="19933">MSLLRVAGSLMGLFFLVFLTGCDTSDPTSAPSSPDRGGLEITASTETTFLTVYKSPTCGCCKEWISHIERAGFTTETRHPANLERFKDQYGIATNLRSCHTAVSPGGYVFEGHIPARYIQQFLDNPPADAIGLSVPGMPVGSPGMEVGDKFIPYQVLLLKHDGSTEVFARVEQQTHQYQEGTL</sequence>
<feature type="signal peptide" evidence="1">
    <location>
        <begin position="1"/>
        <end position="21"/>
    </location>
</feature>